<feature type="compositionally biased region" description="Basic residues" evidence="1">
    <location>
        <begin position="1"/>
        <end position="13"/>
    </location>
</feature>
<organism evidence="2 3">
    <name type="scientific">Kordia aestuariivivens</name>
    <dbReference type="NCBI Taxonomy" id="2759037"/>
    <lineage>
        <taxon>Bacteria</taxon>
        <taxon>Pseudomonadati</taxon>
        <taxon>Bacteroidota</taxon>
        <taxon>Flavobacteriia</taxon>
        <taxon>Flavobacteriales</taxon>
        <taxon>Flavobacteriaceae</taxon>
        <taxon>Kordia</taxon>
    </lineage>
</organism>
<evidence type="ECO:0000256" key="1">
    <source>
        <dbReference type="SAM" id="MobiDB-lite"/>
    </source>
</evidence>
<feature type="compositionally biased region" description="Polar residues" evidence="1">
    <location>
        <begin position="30"/>
        <end position="42"/>
    </location>
</feature>
<protein>
    <recommendedName>
        <fullName evidence="4">Natural product</fullName>
    </recommendedName>
</protein>
<dbReference type="EMBL" id="JACGWS010000005">
    <property type="protein sequence ID" value="MBC8754860.1"/>
    <property type="molecule type" value="Genomic_DNA"/>
</dbReference>
<dbReference type="Proteomes" id="UP000619238">
    <property type="component" value="Unassembled WGS sequence"/>
</dbReference>
<dbReference type="RefSeq" id="WP_187561913.1">
    <property type="nucleotide sequence ID" value="NZ_JACGWS010000005.1"/>
</dbReference>
<evidence type="ECO:0008006" key="4">
    <source>
        <dbReference type="Google" id="ProtNLM"/>
    </source>
</evidence>
<gene>
    <name evidence="2" type="ORF">H2O64_09275</name>
</gene>
<accession>A0ABR7Q8H8</accession>
<sequence length="59" mass="6392">MKKRNLKSLKLNKKSISSLSGNSLKGGASDSPSICQTCPNPSSDDRGPIVITWTLLCWE</sequence>
<name>A0ABR7Q8H8_9FLAO</name>
<comment type="caution">
    <text evidence="2">The sequence shown here is derived from an EMBL/GenBank/DDBJ whole genome shotgun (WGS) entry which is preliminary data.</text>
</comment>
<proteinExistence type="predicted"/>
<keyword evidence="3" id="KW-1185">Reference proteome</keyword>
<evidence type="ECO:0000313" key="3">
    <source>
        <dbReference type="Proteomes" id="UP000619238"/>
    </source>
</evidence>
<feature type="region of interest" description="Disordered" evidence="1">
    <location>
        <begin position="1"/>
        <end position="45"/>
    </location>
</feature>
<feature type="compositionally biased region" description="Low complexity" evidence="1">
    <location>
        <begin position="14"/>
        <end position="29"/>
    </location>
</feature>
<reference evidence="2 3" key="1">
    <citation type="submission" date="2020-07" db="EMBL/GenBank/DDBJ databases">
        <title>Description of Kordia aestuariivivens sp. nov., isolated from a tidal flat.</title>
        <authorList>
            <person name="Park S."/>
            <person name="Yoon J.-H."/>
        </authorList>
    </citation>
    <scope>NUCLEOTIDE SEQUENCE [LARGE SCALE GENOMIC DNA]</scope>
    <source>
        <strain evidence="2 3">YSTF-M3</strain>
    </source>
</reference>
<evidence type="ECO:0000313" key="2">
    <source>
        <dbReference type="EMBL" id="MBC8754860.1"/>
    </source>
</evidence>